<keyword evidence="5" id="KW-1185">Reference proteome</keyword>
<dbReference type="GO" id="GO:0016887">
    <property type="term" value="F:ATP hydrolysis activity"/>
    <property type="evidence" value="ECO:0007669"/>
    <property type="project" value="InterPro"/>
</dbReference>
<dbReference type="OrthoDB" id="9810761at2"/>
<dbReference type="GO" id="GO:0005886">
    <property type="term" value="C:plasma membrane"/>
    <property type="evidence" value="ECO:0007669"/>
    <property type="project" value="UniProtKB-SubCell"/>
</dbReference>
<evidence type="ECO:0000256" key="1">
    <source>
        <dbReference type="ARBA" id="ARBA00006611"/>
    </source>
</evidence>
<dbReference type="GO" id="GO:0005524">
    <property type="term" value="F:ATP binding"/>
    <property type="evidence" value="ECO:0007669"/>
    <property type="project" value="UniProtKB-UniRule"/>
</dbReference>
<organism evidence="4 5">
    <name type="scientific">Brachymonas denitrificans DSM 15123</name>
    <dbReference type="NCBI Taxonomy" id="1121117"/>
    <lineage>
        <taxon>Bacteria</taxon>
        <taxon>Pseudomonadati</taxon>
        <taxon>Pseudomonadota</taxon>
        <taxon>Betaproteobacteria</taxon>
        <taxon>Burkholderiales</taxon>
        <taxon>Comamonadaceae</taxon>
        <taxon>Brachymonas</taxon>
    </lineage>
</organism>
<keyword evidence="2" id="KW-0472">Membrane</keyword>
<dbReference type="Pfam" id="PF00437">
    <property type="entry name" value="T2SSE"/>
    <property type="match status" value="1"/>
</dbReference>
<dbReference type="EMBL" id="FOCW01000013">
    <property type="protein sequence ID" value="SEN96208.1"/>
    <property type="molecule type" value="Genomic_DNA"/>
</dbReference>
<dbReference type="GO" id="GO:0044097">
    <property type="term" value="P:secretion by the type IV secretion system"/>
    <property type="evidence" value="ECO:0007669"/>
    <property type="project" value="InterPro"/>
</dbReference>
<evidence type="ECO:0000313" key="5">
    <source>
        <dbReference type="Proteomes" id="UP000199531"/>
    </source>
</evidence>
<dbReference type="CDD" id="cd01130">
    <property type="entry name" value="VirB11-like_ATPase"/>
    <property type="match status" value="1"/>
</dbReference>
<keyword evidence="2" id="KW-0067">ATP-binding</keyword>
<dbReference type="NCBIfam" id="TIGR02788">
    <property type="entry name" value="VirB11"/>
    <property type="match status" value="1"/>
</dbReference>
<proteinExistence type="inferred from homology"/>
<dbReference type="Gene3D" id="3.30.450.90">
    <property type="match status" value="1"/>
</dbReference>
<accession>A0A1H8KUX0</accession>
<dbReference type="Gene3D" id="3.40.50.300">
    <property type="entry name" value="P-loop containing nucleotide triphosphate hydrolases"/>
    <property type="match status" value="1"/>
</dbReference>
<dbReference type="SUPFAM" id="SSF52540">
    <property type="entry name" value="P-loop containing nucleoside triphosphate hydrolases"/>
    <property type="match status" value="1"/>
</dbReference>
<keyword evidence="2" id="KW-0997">Cell inner membrane</keyword>
<dbReference type="InterPro" id="IPR050921">
    <property type="entry name" value="T4SS_GSP_E_ATPase"/>
</dbReference>
<dbReference type="GO" id="GO:0043684">
    <property type="term" value="C:type IV secretion system complex"/>
    <property type="evidence" value="ECO:0007669"/>
    <property type="project" value="UniProtKB-UniRule"/>
</dbReference>
<keyword evidence="2" id="KW-0547">Nucleotide-binding</keyword>
<sequence length="353" mass="38599">MSPPFDGGIAADGLSASFLQHQYQVLGIADALGRPDVTEICINRPGGVYLETHSGWHWMPVEGLSYERARHFCTTVVNESNTGQRITAAEPMVSLTFPSGQRAQFVVPPAVEAGTVSITIRLPSRETRSLEQYANDGFFDRLASDTTGLSTHDAELLHLRESGDYAAFFRQAVHYRKNIVVAGATGSGKTTFMKSLVQHIPADERLITIEDARELFIRQPNVVHLLYSKGSQGLGKLSAKNCLEACLRMKPDRILLAELRGDESFYFIRNCASGHPGSITSCHAGSVAQTWDQLALMVKASPEGAGLEFDVIQRLLRQTIDIVVHLQAHAGQRRITGIAFDPPGQQQAQEAMG</sequence>
<dbReference type="AlphaFoldDB" id="A0A1H8KUX0"/>
<evidence type="ECO:0000256" key="2">
    <source>
        <dbReference type="RuleBase" id="RU366071"/>
    </source>
</evidence>
<comment type="function">
    <text evidence="2">Part of the Type IV secretion system.</text>
</comment>
<dbReference type="RefSeq" id="WP_091818353.1">
    <property type="nucleotide sequence ID" value="NZ_FOCW01000013.1"/>
</dbReference>
<dbReference type="InterPro" id="IPR027417">
    <property type="entry name" value="P-loop_NTPase"/>
</dbReference>
<name>A0A1H8KUX0_9BURK</name>
<dbReference type="PANTHER" id="PTHR30486:SF6">
    <property type="entry name" value="TYPE IV PILUS RETRACTATION ATPASE PILT"/>
    <property type="match status" value="1"/>
</dbReference>
<reference evidence="4 5" key="1">
    <citation type="submission" date="2016-10" db="EMBL/GenBank/DDBJ databases">
        <authorList>
            <person name="de Groot N.N."/>
        </authorList>
    </citation>
    <scope>NUCLEOTIDE SEQUENCE [LARGE SCALE GENOMIC DNA]</scope>
    <source>
        <strain evidence="4 5">DSM 15123</strain>
    </source>
</reference>
<evidence type="ECO:0000313" key="4">
    <source>
        <dbReference type="EMBL" id="SEN96208.1"/>
    </source>
</evidence>
<dbReference type="InterPro" id="IPR014155">
    <property type="entry name" value="VirB11"/>
</dbReference>
<dbReference type="PANTHER" id="PTHR30486">
    <property type="entry name" value="TWITCHING MOTILITY PROTEIN PILT"/>
    <property type="match status" value="1"/>
</dbReference>
<dbReference type="InterPro" id="IPR001482">
    <property type="entry name" value="T2SS/T4SS_dom"/>
</dbReference>
<dbReference type="STRING" id="1121117.SAMN02745977_02456"/>
<keyword evidence="2" id="KW-1003">Cell membrane</keyword>
<comment type="subcellular location">
    <subcellularLocation>
        <location evidence="2">Cell inner membrane</location>
        <topology evidence="2">Peripheral membrane protein</topology>
        <orientation evidence="2">Cytoplasmic side</orientation>
    </subcellularLocation>
</comment>
<comment type="similarity">
    <text evidence="1 2">Belongs to the GSP E family.</text>
</comment>
<feature type="domain" description="Bacterial type II secretion system protein E" evidence="3">
    <location>
        <begin position="165"/>
        <end position="318"/>
    </location>
</feature>
<dbReference type="Proteomes" id="UP000199531">
    <property type="component" value="Unassembled WGS sequence"/>
</dbReference>
<gene>
    <name evidence="4" type="ORF">SAMN02745977_02456</name>
</gene>
<protein>
    <recommendedName>
        <fullName evidence="2">Type IV secretion system protein</fullName>
    </recommendedName>
</protein>
<evidence type="ECO:0000259" key="3">
    <source>
        <dbReference type="Pfam" id="PF00437"/>
    </source>
</evidence>